<keyword evidence="6 10" id="KW-0067">ATP-binding</keyword>
<sequence length="307" mass="34340">MKEAICVKGLTYSYPDGTPALGDINITINEGEKIVIIGPNGAGKTTFFLHLNGTLKSQDNRILIKGKDINGMSNSERIRKVGIVFQDPDDQLFMPTIFDDVAFGPINMGMPEEEVKERVKKALSKVGLEGFEERVPHNLSYGQKKRAALAAVLSMEPEILILDEPTANLDPKSRADFIKVINNLNKEGITTMIAMHDVNALPDLADRVYVLNKGIIAEGSPMEIFSDWDLLKDNNLEAPDIFKFFKVLGCFGYNCEDLPLSLDEAVEVLARTIEKENGHVHLHIHEHTHAEVKDVMHSYNHHTTWHE</sequence>
<evidence type="ECO:0000313" key="12">
    <source>
        <dbReference type="EMBL" id="SES65309.1"/>
    </source>
</evidence>
<dbReference type="SMART" id="SM00382">
    <property type="entry name" value="AAA"/>
    <property type="match status" value="1"/>
</dbReference>
<name>A0A1H9Y948_9EURY</name>
<dbReference type="STRING" id="1353158.SAMN04488587_0350"/>
<protein>
    <recommendedName>
        <fullName evidence="10">ABC transporter ATP-binding protein</fullName>
    </recommendedName>
</protein>
<dbReference type="CDD" id="cd03225">
    <property type="entry name" value="ABC_cobalt_CbiO_domain1"/>
    <property type="match status" value="1"/>
</dbReference>
<dbReference type="InterPro" id="IPR015856">
    <property type="entry name" value="ABC_transpr_CbiO/EcfA_su"/>
</dbReference>
<feature type="domain" description="ABC transporter" evidence="11">
    <location>
        <begin position="5"/>
        <end position="238"/>
    </location>
</feature>
<dbReference type="RefSeq" id="WP_091688417.1">
    <property type="nucleotide sequence ID" value="NZ_CAAGSJ010000004.1"/>
</dbReference>
<evidence type="ECO:0000256" key="8">
    <source>
        <dbReference type="ARBA" id="ARBA00023136"/>
    </source>
</evidence>
<dbReference type="InterPro" id="IPR003593">
    <property type="entry name" value="AAA+_ATPase"/>
</dbReference>
<dbReference type="PANTHER" id="PTHR43553:SF24">
    <property type="entry name" value="ENERGY-COUPLING FACTOR TRANSPORTER ATP-BINDING PROTEIN ECFA1"/>
    <property type="match status" value="1"/>
</dbReference>
<evidence type="ECO:0000256" key="5">
    <source>
        <dbReference type="ARBA" id="ARBA00022741"/>
    </source>
</evidence>
<dbReference type="InterPro" id="IPR027417">
    <property type="entry name" value="P-loop_NTPase"/>
</dbReference>
<comment type="function">
    <text evidence="9">Probably part of an ABC transporter complex. Responsible for energy coupling to the transport system.</text>
</comment>
<dbReference type="InterPro" id="IPR005876">
    <property type="entry name" value="Co_trans_ATP-bd"/>
</dbReference>
<keyword evidence="3 10" id="KW-0813">Transport</keyword>
<evidence type="ECO:0000256" key="7">
    <source>
        <dbReference type="ARBA" id="ARBA00022967"/>
    </source>
</evidence>
<keyword evidence="4 10" id="KW-1003">Cell membrane</keyword>
<accession>A0A1H9Y948</accession>
<dbReference type="GO" id="GO:0016887">
    <property type="term" value="F:ATP hydrolysis activity"/>
    <property type="evidence" value="ECO:0007669"/>
    <property type="project" value="InterPro"/>
</dbReference>
<keyword evidence="5 10" id="KW-0547">Nucleotide-binding</keyword>
<dbReference type="PROSITE" id="PS00211">
    <property type="entry name" value="ABC_TRANSPORTER_1"/>
    <property type="match status" value="1"/>
</dbReference>
<proteinExistence type="inferred from homology"/>
<keyword evidence="13" id="KW-1185">Reference proteome</keyword>
<dbReference type="SUPFAM" id="SSF52540">
    <property type="entry name" value="P-loop containing nucleoside triphosphate hydrolases"/>
    <property type="match status" value="1"/>
</dbReference>
<organism evidence="12 13">
    <name type="scientific">Methanococcoides vulcani</name>
    <dbReference type="NCBI Taxonomy" id="1353158"/>
    <lineage>
        <taxon>Archaea</taxon>
        <taxon>Methanobacteriati</taxon>
        <taxon>Methanobacteriota</taxon>
        <taxon>Stenosarchaea group</taxon>
        <taxon>Methanomicrobia</taxon>
        <taxon>Methanosarcinales</taxon>
        <taxon>Methanosarcinaceae</taxon>
        <taxon>Methanococcoides</taxon>
    </lineage>
</organism>
<reference evidence="13" key="1">
    <citation type="submission" date="2016-10" db="EMBL/GenBank/DDBJ databases">
        <authorList>
            <person name="Varghese N."/>
            <person name="Submissions S."/>
        </authorList>
    </citation>
    <scope>NUCLEOTIDE SEQUENCE [LARGE SCALE GENOMIC DNA]</scope>
    <source>
        <strain evidence="13">SLH 33</strain>
    </source>
</reference>
<dbReference type="Pfam" id="PF00005">
    <property type="entry name" value="ABC_tran"/>
    <property type="match status" value="1"/>
</dbReference>
<evidence type="ECO:0000256" key="1">
    <source>
        <dbReference type="ARBA" id="ARBA00004202"/>
    </source>
</evidence>
<keyword evidence="7" id="KW-1278">Translocase</keyword>
<dbReference type="InterPro" id="IPR003439">
    <property type="entry name" value="ABC_transporter-like_ATP-bd"/>
</dbReference>
<dbReference type="OrthoDB" id="18209at2157"/>
<dbReference type="Gene3D" id="3.40.50.300">
    <property type="entry name" value="P-loop containing nucleotide triphosphate hydrolases"/>
    <property type="match status" value="1"/>
</dbReference>
<gene>
    <name evidence="12" type="ORF">SAMN04488587_0350</name>
</gene>
<dbReference type="EMBL" id="FOHQ01000001">
    <property type="protein sequence ID" value="SES65309.1"/>
    <property type="molecule type" value="Genomic_DNA"/>
</dbReference>
<evidence type="ECO:0000256" key="10">
    <source>
        <dbReference type="RuleBase" id="RU364103"/>
    </source>
</evidence>
<evidence type="ECO:0000256" key="4">
    <source>
        <dbReference type="ARBA" id="ARBA00022475"/>
    </source>
</evidence>
<evidence type="ECO:0000313" key="13">
    <source>
        <dbReference type="Proteomes" id="UP000243338"/>
    </source>
</evidence>
<dbReference type="InterPro" id="IPR050095">
    <property type="entry name" value="ECF_ABC_transporter_ATP-bd"/>
</dbReference>
<dbReference type="Proteomes" id="UP000243338">
    <property type="component" value="Unassembled WGS sequence"/>
</dbReference>
<dbReference type="FunFam" id="3.40.50.300:FF:000224">
    <property type="entry name" value="Energy-coupling factor transporter ATP-binding protein EcfA"/>
    <property type="match status" value="1"/>
</dbReference>
<keyword evidence="8 10" id="KW-0472">Membrane</keyword>
<dbReference type="NCBIfam" id="TIGR01166">
    <property type="entry name" value="cbiO"/>
    <property type="match status" value="1"/>
</dbReference>
<dbReference type="InterPro" id="IPR017871">
    <property type="entry name" value="ABC_transporter-like_CS"/>
</dbReference>
<comment type="function">
    <text evidence="10">Part of an ABC transporter complex. Responsible for energy coupling to the transport system.</text>
</comment>
<dbReference type="GO" id="GO:0043190">
    <property type="term" value="C:ATP-binding cassette (ABC) transporter complex"/>
    <property type="evidence" value="ECO:0007669"/>
    <property type="project" value="TreeGrafter"/>
</dbReference>
<evidence type="ECO:0000256" key="9">
    <source>
        <dbReference type="ARBA" id="ARBA00025157"/>
    </source>
</evidence>
<evidence type="ECO:0000256" key="6">
    <source>
        <dbReference type="ARBA" id="ARBA00022840"/>
    </source>
</evidence>
<dbReference type="GO" id="GO:0042626">
    <property type="term" value="F:ATPase-coupled transmembrane transporter activity"/>
    <property type="evidence" value="ECO:0007669"/>
    <property type="project" value="TreeGrafter"/>
</dbReference>
<evidence type="ECO:0000256" key="3">
    <source>
        <dbReference type="ARBA" id="ARBA00022448"/>
    </source>
</evidence>
<dbReference type="GO" id="GO:0006824">
    <property type="term" value="P:cobalt ion transport"/>
    <property type="evidence" value="ECO:0007669"/>
    <property type="project" value="InterPro"/>
</dbReference>
<evidence type="ECO:0000256" key="2">
    <source>
        <dbReference type="ARBA" id="ARBA00005417"/>
    </source>
</evidence>
<evidence type="ECO:0000259" key="11">
    <source>
        <dbReference type="PROSITE" id="PS50893"/>
    </source>
</evidence>
<dbReference type="PROSITE" id="PS50893">
    <property type="entry name" value="ABC_TRANSPORTER_2"/>
    <property type="match status" value="1"/>
</dbReference>
<dbReference type="PANTHER" id="PTHR43553">
    <property type="entry name" value="HEAVY METAL TRANSPORTER"/>
    <property type="match status" value="1"/>
</dbReference>
<dbReference type="AlphaFoldDB" id="A0A1H9Y948"/>
<comment type="subcellular location">
    <subcellularLocation>
        <location evidence="1 10">Cell membrane</location>
        <topology evidence="1 10">Peripheral membrane protein</topology>
    </subcellularLocation>
</comment>
<dbReference type="GO" id="GO:0005524">
    <property type="term" value="F:ATP binding"/>
    <property type="evidence" value="ECO:0007669"/>
    <property type="project" value="UniProtKB-UniRule"/>
</dbReference>
<comment type="similarity">
    <text evidence="2 10">Belongs to the ABC transporter superfamily.</text>
</comment>